<dbReference type="AlphaFoldDB" id="V6HCV3"/>
<keyword evidence="1" id="KW-0472">Membrane</keyword>
<dbReference type="Proteomes" id="UP000018719">
    <property type="component" value="Unassembled WGS sequence"/>
</dbReference>
<name>V6HCV3_9LEPT</name>
<dbReference type="STRING" id="1049790.LEP1GSC047_3703"/>
<evidence type="ECO:0000313" key="2">
    <source>
        <dbReference type="EMBL" id="EQA37806.1"/>
    </source>
</evidence>
<keyword evidence="1" id="KW-0812">Transmembrane</keyword>
<organism evidence="2 3">
    <name type="scientific">Leptospira inadai serovar Lyme str. 10</name>
    <dbReference type="NCBI Taxonomy" id="1049790"/>
    <lineage>
        <taxon>Bacteria</taxon>
        <taxon>Pseudomonadati</taxon>
        <taxon>Spirochaetota</taxon>
        <taxon>Spirochaetia</taxon>
        <taxon>Leptospirales</taxon>
        <taxon>Leptospiraceae</taxon>
        <taxon>Leptospira</taxon>
    </lineage>
</organism>
<keyword evidence="1" id="KW-1133">Transmembrane helix</keyword>
<feature type="transmembrane region" description="Helical" evidence="1">
    <location>
        <begin position="245"/>
        <end position="266"/>
    </location>
</feature>
<gene>
    <name evidence="2" type="ORF">LEP1GSC047_3703</name>
</gene>
<dbReference type="EMBL" id="AHMM02000015">
    <property type="protein sequence ID" value="EQA37806.1"/>
    <property type="molecule type" value="Genomic_DNA"/>
</dbReference>
<accession>V6HCV3</accession>
<reference evidence="2 3" key="1">
    <citation type="submission" date="2013-05" db="EMBL/GenBank/DDBJ databases">
        <authorList>
            <person name="Harkins D.M."/>
            <person name="Durkin A.S."/>
            <person name="Brinkac L.M."/>
            <person name="Haft D.H."/>
            <person name="Selengut J.D."/>
            <person name="Sanka R."/>
            <person name="DePew J."/>
            <person name="Purushe J."/>
            <person name="Hartskeerl R.A."/>
            <person name="Ahmed A."/>
            <person name="van der Linden H."/>
            <person name="Goris M.G.A."/>
            <person name="Vinetz J.M."/>
            <person name="Sutton G.G."/>
            <person name="Nierman W.C."/>
            <person name="Fouts D.E."/>
        </authorList>
    </citation>
    <scope>NUCLEOTIDE SEQUENCE [LARGE SCALE GENOMIC DNA]</scope>
    <source>
        <strain evidence="2 3">10</strain>
    </source>
</reference>
<sequence length="420" mass="48150">MKSPGFITRGIKRFDLKNPAKVPIRIDDSLLSGLDHHRMEAGKDFFPEYKPGLLERWGINILQDYVRQEERKSGRNTGQIPTNFFPESNRIIRWVTFWAMHAGFWTTCGIILIETLFPESPEFLSPVFMEKWTYSGLALLFGTILEFYILYQLGLWGAYRLTSLAGMELEDDPELLTGNVNLLARMALEIPDPDLKLLGIDPLRLTDKRSFLVATFLYKAKVLLSNLLAKIVLRKIFARNSLRVYTDFIAAPITAIWDGVVIYSILSELRIRLISRVLAREITEQILERKDFLSKNAKLAFLSAVGNSVVFTQRFHPNLEYLLVKLYKAFDIASDATTFDDLETFRTLIQNLEESEKEACLRLLCLACSFDGKLSSFETKHIKRILGKEAEPRLALIAELSRYIRSGNLEACREKSNLFS</sequence>
<comment type="caution">
    <text evidence="2">The sequence shown here is derived from an EMBL/GenBank/DDBJ whole genome shotgun (WGS) entry which is preliminary data.</text>
</comment>
<feature type="transmembrane region" description="Helical" evidence="1">
    <location>
        <begin position="91"/>
        <end position="112"/>
    </location>
</feature>
<evidence type="ECO:0008006" key="4">
    <source>
        <dbReference type="Google" id="ProtNLM"/>
    </source>
</evidence>
<feature type="transmembrane region" description="Helical" evidence="1">
    <location>
        <begin position="132"/>
        <end position="151"/>
    </location>
</feature>
<evidence type="ECO:0000313" key="3">
    <source>
        <dbReference type="Proteomes" id="UP000018719"/>
    </source>
</evidence>
<protein>
    <recommendedName>
        <fullName evidence="4">Tellurite resistance protein TerB</fullName>
    </recommendedName>
</protein>
<evidence type="ECO:0000256" key="1">
    <source>
        <dbReference type="SAM" id="Phobius"/>
    </source>
</evidence>
<dbReference type="NCBIfam" id="NF047767">
    <property type="entry name" value="LBF_2804_fam"/>
    <property type="match status" value="1"/>
</dbReference>
<proteinExistence type="predicted"/>